<dbReference type="RefSeq" id="WP_345399530.1">
    <property type="nucleotide sequence ID" value="NZ_BAABLA010000090.1"/>
</dbReference>
<evidence type="ECO:0000313" key="1">
    <source>
        <dbReference type="EMBL" id="MFC6866756.1"/>
    </source>
</evidence>
<organism evidence="1 2">
    <name type="scientific">Haloechinothrix salitolerans</name>
    <dbReference type="NCBI Taxonomy" id="926830"/>
    <lineage>
        <taxon>Bacteria</taxon>
        <taxon>Bacillati</taxon>
        <taxon>Actinomycetota</taxon>
        <taxon>Actinomycetes</taxon>
        <taxon>Pseudonocardiales</taxon>
        <taxon>Pseudonocardiaceae</taxon>
        <taxon>Haloechinothrix</taxon>
    </lineage>
</organism>
<proteinExistence type="predicted"/>
<sequence length="212" mass="22927">MPLAAGTVRDVPVRALKMCGLTWSGQFLWFSEAVSNEIIAIDTCDGTVLHRVPCPEVRTDLTTLRGNLMQIAGGDRALRVIDPNSAAVVAEVPNPRPGHVLCGLEATSHGIWLGYEDLGIIDLRSQEDFHLIDSIHVGGSVAGVTVSDSFLVYADYRAATINLVDLDERRELAAYSVAGNPTGLTWDGSKIWYCDHTTLQLRAITVPGLDKS</sequence>
<dbReference type="SUPFAM" id="SSF50969">
    <property type="entry name" value="YVTN repeat-like/Quinoprotein amine dehydrogenase"/>
    <property type="match status" value="1"/>
</dbReference>
<dbReference type="InterPro" id="IPR011044">
    <property type="entry name" value="Quino_amine_DH_bsu"/>
</dbReference>
<dbReference type="InterPro" id="IPR015943">
    <property type="entry name" value="WD40/YVTN_repeat-like_dom_sf"/>
</dbReference>
<gene>
    <name evidence="1" type="ORF">ACFQGD_06310</name>
</gene>
<dbReference type="EMBL" id="JBHSXX010000001">
    <property type="protein sequence ID" value="MFC6866756.1"/>
    <property type="molecule type" value="Genomic_DNA"/>
</dbReference>
<keyword evidence="2" id="KW-1185">Reference proteome</keyword>
<dbReference type="Proteomes" id="UP001596337">
    <property type="component" value="Unassembled WGS sequence"/>
</dbReference>
<comment type="caution">
    <text evidence="1">The sequence shown here is derived from an EMBL/GenBank/DDBJ whole genome shotgun (WGS) entry which is preliminary data.</text>
</comment>
<dbReference type="Gene3D" id="2.130.10.10">
    <property type="entry name" value="YVTN repeat-like/Quinoprotein amine dehydrogenase"/>
    <property type="match status" value="1"/>
</dbReference>
<name>A0ABW2BUP7_9PSEU</name>
<protein>
    <recommendedName>
        <fullName evidence="3">Glutamine cyclotransferase</fullName>
    </recommendedName>
</protein>
<reference evidence="2" key="1">
    <citation type="journal article" date="2019" name="Int. J. Syst. Evol. Microbiol.">
        <title>The Global Catalogue of Microorganisms (GCM) 10K type strain sequencing project: providing services to taxonomists for standard genome sequencing and annotation.</title>
        <authorList>
            <consortium name="The Broad Institute Genomics Platform"/>
            <consortium name="The Broad Institute Genome Sequencing Center for Infectious Disease"/>
            <person name="Wu L."/>
            <person name="Ma J."/>
        </authorList>
    </citation>
    <scope>NUCLEOTIDE SEQUENCE [LARGE SCALE GENOMIC DNA]</scope>
    <source>
        <strain evidence="2">KCTC 32255</strain>
    </source>
</reference>
<evidence type="ECO:0008006" key="3">
    <source>
        <dbReference type="Google" id="ProtNLM"/>
    </source>
</evidence>
<evidence type="ECO:0000313" key="2">
    <source>
        <dbReference type="Proteomes" id="UP001596337"/>
    </source>
</evidence>
<accession>A0ABW2BUP7</accession>